<dbReference type="Pfam" id="PF13640">
    <property type="entry name" value="2OG-FeII_Oxy_3"/>
    <property type="match status" value="1"/>
</dbReference>
<keyword evidence="3" id="KW-0847">Vitamin C</keyword>
<reference evidence="8 9" key="1">
    <citation type="submission" date="2019-03" db="EMBL/GenBank/DDBJ databases">
        <title>Roseomonas sp. a novel Roseomonas species isolated from Sea whip Gorgonian.</title>
        <authorList>
            <person name="Li F."/>
            <person name="Pan X."/>
            <person name="Huang S."/>
            <person name="Li Z."/>
            <person name="Meng B."/>
        </authorList>
    </citation>
    <scope>NUCLEOTIDE SEQUENCE [LARGE SCALE GENOMIC DNA]</scope>
    <source>
        <strain evidence="8 9">M0104</strain>
    </source>
</reference>
<evidence type="ECO:0000256" key="1">
    <source>
        <dbReference type="ARBA" id="ARBA00001961"/>
    </source>
</evidence>
<name>A0A845BC39_9PROT</name>
<feature type="domain" description="Fe2OG dioxygenase" evidence="7">
    <location>
        <begin position="229"/>
        <end position="324"/>
    </location>
</feature>
<keyword evidence="9" id="KW-1185">Reference proteome</keyword>
<evidence type="ECO:0000259" key="7">
    <source>
        <dbReference type="PROSITE" id="PS51471"/>
    </source>
</evidence>
<keyword evidence="2" id="KW-0479">Metal-binding</keyword>
<dbReference type="EMBL" id="SNVJ01000013">
    <property type="protein sequence ID" value="MXP64711.1"/>
    <property type="molecule type" value="Genomic_DNA"/>
</dbReference>
<keyword evidence="4" id="KW-0223">Dioxygenase</keyword>
<proteinExistence type="predicted"/>
<evidence type="ECO:0000256" key="5">
    <source>
        <dbReference type="ARBA" id="ARBA00023002"/>
    </source>
</evidence>
<dbReference type="GO" id="GO:0005506">
    <property type="term" value="F:iron ion binding"/>
    <property type="evidence" value="ECO:0007669"/>
    <property type="project" value="InterPro"/>
</dbReference>
<dbReference type="InterPro" id="IPR044862">
    <property type="entry name" value="Pro_4_hyd_alph_FE2OG_OXY"/>
</dbReference>
<comment type="caution">
    <text evidence="8">The sequence shown here is derived from an EMBL/GenBank/DDBJ whole genome shotgun (WGS) entry which is preliminary data.</text>
</comment>
<dbReference type="AlphaFoldDB" id="A0A845BC39"/>
<dbReference type="GO" id="GO:0051213">
    <property type="term" value="F:dioxygenase activity"/>
    <property type="evidence" value="ECO:0007669"/>
    <property type="project" value="UniProtKB-KW"/>
</dbReference>
<organism evidence="8 9">
    <name type="scientific">Teichococcus coralli</name>
    <dbReference type="NCBI Taxonomy" id="2545983"/>
    <lineage>
        <taxon>Bacteria</taxon>
        <taxon>Pseudomonadati</taxon>
        <taxon>Pseudomonadota</taxon>
        <taxon>Alphaproteobacteria</taxon>
        <taxon>Acetobacterales</taxon>
        <taxon>Roseomonadaceae</taxon>
        <taxon>Roseomonas</taxon>
    </lineage>
</organism>
<keyword evidence="5" id="KW-0560">Oxidoreductase</keyword>
<dbReference type="InterPro" id="IPR005123">
    <property type="entry name" value="Oxoglu/Fe-dep_dioxygenase_dom"/>
</dbReference>
<dbReference type="SUPFAM" id="SSF51197">
    <property type="entry name" value="Clavaminate synthase-like"/>
    <property type="match status" value="1"/>
</dbReference>
<sequence length="341" mass="36870">MLPPLPLRSAANPHYVLDIAAGRWLLLAFLPVAGAAGPLQAALAPHRARLDDRHAALFLVTPRVEDLAEGGLRDQLPGLRVLAAPEGAAFAACGLLPERGGLLLLDPMLRVLEVAPLEGAAALLARLAALPPPERHAGIEAPAPVLVLPRVLEPALCRRLIAHYEAAGGSPSGFMRAVEGRTVLVQDPAHKRRSDLALRDPALLEALRHRLAAQVAPALRWAFQFQATRIERYVVACYDAAEGGHFRPHRDNTTPATAHRRFAVTVNLNAGEYEGGELNFPEFGPRTYRAPTGGAVVFSCSLLHAVRPVTQGRRYAFLPFLYDEPAARLRERERQSLAEAG</sequence>
<dbReference type="GO" id="GO:0016705">
    <property type="term" value="F:oxidoreductase activity, acting on paired donors, with incorporation or reduction of molecular oxygen"/>
    <property type="evidence" value="ECO:0007669"/>
    <property type="project" value="InterPro"/>
</dbReference>
<evidence type="ECO:0000313" key="9">
    <source>
        <dbReference type="Proteomes" id="UP000460715"/>
    </source>
</evidence>
<gene>
    <name evidence="8" type="ORF">E0493_15265</name>
</gene>
<dbReference type="InterPro" id="IPR006620">
    <property type="entry name" value="Pro_4_hyd_alph"/>
</dbReference>
<dbReference type="SMART" id="SM00702">
    <property type="entry name" value="P4Hc"/>
    <property type="match status" value="1"/>
</dbReference>
<comment type="cofactor">
    <cofactor evidence="1">
        <name>L-ascorbate</name>
        <dbReference type="ChEBI" id="CHEBI:38290"/>
    </cofactor>
</comment>
<evidence type="ECO:0000256" key="6">
    <source>
        <dbReference type="ARBA" id="ARBA00023004"/>
    </source>
</evidence>
<dbReference type="GO" id="GO:0031418">
    <property type="term" value="F:L-ascorbic acid binding"/>
    <property type="evidence" value="ECO:0007669"/>
    <property type="project" value="UniProtKB-KW"/>
</dbReference>
<keyword evidence="6" id="KW-0408">Iron</keyword>
<evidence type="ECO:0000256" key="3">
    <source>
        <dbReference type="ARBA" id="ARBA00022896"/>
    </source>
</evidence>
<evidence type="ECO:0000313" key="8">
    <source>
        <dbReference type="EMBL" id="MXP64711.1"/>
    </source>
</evidence>
<evidence type="ECO:0000256" key="4">
    <source>
        <dbReference type="ARBA" id="ARBA00022964"/>
    </source>
</evidence>
<dbReference type="Gene3D" id="2.60.120.620">
    <property type="entry name" value="q2cbj1_9rhob like domain"/>
    <property type="match status" value="1"/>
</dbReference>
<protein>
    <submittedName>
        <fullName evidence="8">2OG-Fe(II) oxygenase</fullName>
    </submittedName>
</protein>
<dbReference type="OrthoDB" id="255432at2"/>
<dbReference type="PROSITE" id="PS51471">
    <property type="entry name" value="FE2OG_OXY"/>
    <property type="match status" value="1"/>
</dbReference>
<dbReference type="Proteomes" id="UP000460715">
    <property type="component" value="Unassembled WGS sequence"/>
</dbReference>
<evidence type="ECO:0000256" key="2">
    <source>
        <dbReference type="ARBA" id="ARBA00022723"/>
    </source>
</evidence>
<accession>A0A845BC39</accession>